<dbReference type="RefSeq" id="WP_004926924.1">
    <property type="nucleotide sequence ID" value="NC_017731.1"/>
</dbReference>
<dbReference type="PANTHER" id="PTHR33420:SF12">
    <property type="entry name" value="FIMBRIN-LIKE PROTEIN FIMI-RELATED"/>
    <property type="match status" value="1"/>
</dbReference>
<dbReference type="OrthoDB" id="8875995at2"/>
<comment type="subcellular location">
    <subcellularLocation>
        <location evidence="1">Fimbrium</location>
    </subcellularLocation>
</comment>
<proteinExistence type="inferred from homology"/>
<dbReference type="GO" id="GO:0043709">
    <property type="term" value="P:cell adhesion involved in single-species biofilm formation"/>
    <property type="evidence" value="ECO:0007669"/>
    <property type="project" value="TreeGrafter"/>
</dbReference>
<evidence type="ECO:0000313" key="7">
    <source>
        <dbReference type="EMBL" id="AFH93267.1"/>
    </source>
</evidence>
<dbReference type="InterPro" id="IPR050263">
    <property type="entry name" value="Bact_Fimbrial_Adh_Pro"/>
</dbReference>
<feature type="signal peptide" evidence="5">
    <location>
        <begin position="1"/>
        <end position="24"/>
    </location>
</feature>
<dbReference type="SMR" id="A0A140NKU3"/>
<reference evidence="8" key="2">
    <citation type="submission" date="2012-04" db="EMBL/GenBank/DDBJ databases">
        <title>Complete genome sequence of Providencia stuartii clinical isolate MRSN 2154.</title>
        <authorList>
            <person name="Clifford R.J."/>
            <person name="Hang J."/>
            <person name="Riley M.C."/>
            <person name="Onmus-Leone F."/>
            <person name="Kuschner R.A."/>
            <person name="Lesho E.P."/>
            <person name="Waterman P.E."/>
        </authorList>
    </citation>
    <scope>NUCLEOTIDE SEQUENCE [LARGE SCALE GENOMIC DNA]</scope>
    <source>
        <strain evidence="8">MRSN 2154</strain>
    </source>
</reference>
<dbReference type="GeneID" id="93517937"/>
<dbReference type="Pfam" id="PF00419">
    <property type="entry name" value="Fimbrial"/>
    <property type="match status" value="1"/>
</dbReference>
<dbReference type="EMBL" id="CP003488">
    <property type="protein sequence ID" value="AFH93267.1"/>
    <property type="molecule type" value="Genomic_DNA"/>
</dbReference>
<feature type="domain" description="Fimbrial-type adhesion" evidence="6">
    <location>
        <begin position="237"/>
        <end position="384"/>
    </location>
</feature>
<dbReference type="Proteomes" id="UP000005012">
    <property type="component" value="Chromosome"/>
</dbReference>
<evidence type="ECO:0000256" key="1">
    <source>
        <dbReference type="ARBA" id="ARBA00004561"/>
    </source>
</evidence>
<dbReference type="PATRIC" id="fig|1157951.4.peg.1387"/>
<dbReference type="InterPro" id="IPR008966">
    <property type="entry name" value="Adhesion_dom_sf"/>
</dbReference>
<evidence type="ECO:0000313" key="8">
    <source>
        <dbReference type="Proteomes" id="UP000005012"/>
    </source>
</evidence>
<comment type="similarity">
    <text evidence="2">Belongs to the fimbrial protein family.</text>
</comment>
<protein>
    <recommendedName>
        <fullName evidence="6">Fimbrial-type adhesion domain-containing protein</fullName>
    </recommendedName>
</protein>
<keyword evidence="4" id="KW-0281">Fimbrium</keyword>
<dbReference type="GO" id="GO:0009289">
    <property type="term" value="C:pilus"/>
    <property type="evidence" value="ECO:0007669"/>
    <property type="project" value="UniProtKB-SubCell"/>
</dbReference>
<dbReference type="InterPro" id="IPR000259">
    <property type="entry name" value="Adhesion_dom_fimbrial"/>
</dbReference>
<gene>
    <name evidence="7" type="ordered locus">S70_06980</name>
</gene>
<evidence type="ECO:0000256" key="4">
    <source>
        <dbReference type="ARBA" id="ARBA00023263"/>
    </source>
</evidence>
<dbReference type="KEGG" id="psi:S70_06980"/>
<evidence type="ECO:0000259" key="6">
    <source>
        <dbReference type="Pfam" id="PF00419"/>
    </source>
</evidence>
<keyword evidence="3 5" id="KW-0732">Signal</keyword>
<dbReference type="PANTHER" id="PTHR33420">
    <property type="entry name" value="FIMBRIAL SUBUNIT ELFA-RELATED"/>
    <property type="match status" value="1"/>
</dbReference>
<dbReference type="Gene3D" id="2.60.40.1090">
    <property type="entry name" value="Fimbrial-type adhesion domain"/>
    <property type="match status" value="1"/>
</dbReference>
<dbReference type="SUPFAM" id="SSF49401">
    <property type="entry name" value="Bacterial adhesins"/>
    <property type="match status" value="1"/>
</dbReference>
<evidence type="ECO:0000256" key="5">
    <source>
        <dbReference type="SAM" id="SignalP"/>
    </source>
</evidence>
<organism evidence="7 8">
    <name type="scientific">Providencia stuartii (strain MRSN 2154)</name>
    <dbReference type="NCBI Taxonomy" id="1157951"/>
    <lineage>
        <taxon>Bacteria</taxon>
        <taxon>Pseudomonadati</taxon>
        <taxon>Pseudomonadota</taxon>
        <taxon>Gammaproteobacteria</taxon>
        <taxon>Enterobacterales</taxon>
        <taxon>Morganellaceae</taxon>
        <taxon>Providencia</taxon>
    </lineage>
</organism>
<feature type="chain" id="PRO_5007303874" description="Fimbrial-type adhesion domain-containing protein" evidence="5">
    <location>
        <begin position="25"/>
        <end position="386"/>
    </location>
</feature>
<sequence length="386" mass="41811">MFISKRAITSIGFMILFFAGTANSTCIIQNGGIPGTQVSIGSKVDVSIYGLQFQPAGTRIAFDSITSTQMASLMGAPPDRVVFKCDIADASSIFEIYYLPKTYIFDNAAPAFTYDNIKYWGTNIQGMAFELFLGMNRDASYQFDNVVNAKPMAYDIDPDNPQKINIKLKHFSGLSIEQVRSQQNVSGNSLGTVGVVNRGVVGFKGPGINNTINNNYEPAGYTFFKIRQRPVGGRQVTTCGLKSSTSTVYLGSHSSNDIPSTPTPFSFTLECQKGAKISYGFAPGEENRAMNEVDYLLLDPNLGSTAKGVAIEILNSSGQRNKLLRLGAIDSPIPTANNWTSVSVPTTGAATHELLLNFTARYVRYGTEPIKPGKANSKMTITLNTN</sequence>
<dbReference type="HOGENOM" id="CLU_632915_0_0_6"/>
<name>A0A140NKU3_PROSM</name>
<accession>A0A140NKU3</accession>
<evidence type="ECO:0000256" key="3">
    <source>
        <dbReference type="ARBA" id="ARBA00022729"/>
    </source>
</evidence>
<dbReference type="AlphaFoldDB" id="A0A140NKU3"/>
<reference evidence="7 8" key="1">
    <citation type="journal article" date="2012" name="J. Bacteriol.">
        <title>Complete Genome Sequence of Providencia stuartii Clinical Isolate MRSN 2154.</title>
        <authorList>
            <person name="Clifford R.J."/>
            <person name="Hang J."/>
            <person name="Riley M.C."/>
            <person name="Onmus-Leone F."/>
            <person name="Kuschner R.A."/>
            <person name="Lesho E.P."/>
            <person name="Waterman P.E."/>
        </authorList>
    </citation>
    <scope>NUCLEOTIDE SEQUENCE [LARGE SCALE GENOMIC DNA]</scope>
    <source>
        <strain evidence="7 8">MRSN 2154</strain>
    </source>
</reference>
<evidence type="ECO:0000256" key="2">
    <source>
        <dbReference type="ARBA" id="ARBA00006671"/>
    </source>
</evidence>
<dbReference type="InterPro" id="IPR036937">
    <property type="entry name" value="Adhesion_dom_fimbrial_sf"/>
</dbReference>